<name>A0A0R0AFB0_9GAMM</name>
<feature type="chain" id="PRO_5006390705" description="DUF4124 domain-containing protein" evidence="2">
    <location>
        <begin position="20"/>
        <end position="126"/>
    </location>
</feature>
<dbReference type="EMBL" id="LLXU01000074">
    <property type="protein sequence ID" value="KRG43581.1"/>
    <property type="molecule type" value="Genomic_DNA"/>
</dbReference>
<evidence type="ECO:0000256" key="1">
    <source>
        <dbReference type="SAM" id="MobiDB-lite"/>
    </source>
</evidence>
<accession>A0A0R0AFB0</accession>
<keyword evidence="5" id="KW-1185">Reference proteome</keyword>
<organism evidence="4 5">
    <name type="scientific">Stenotrophomonas panacihumi</name>
    <dbReference type="NCBI Taxonomy" id="676599"/>
    <lineage>
        <taxon>Bacteria</taxon>
        <taxon>Pseudomonadati</taxon>
        <taxon>Pseudomonadota</taxon>
        <taxon>Gammaproteobacteria</taxon>
        <taxon>Lysobacterales</taxon>
        <taxon>Lysobacteraceae</taxon>
        <taxon>Stenotrophomonas</taxon>
    </lineage>
</organism>
<feature type="compositionally biased region" description="Basic and acidic residues" evidence="1">
    <location>
        <begin position="93"/>
        <end position="109"/>
    </location>
</feature>
<reference evidence="4 5" key="1">
    <citation type="submission" date="2015-10" db="EMBL/GenBank/DDBJ databases">
        <title>Genome sequencing and analysis of members of genus Stenotrophomonas.</title>
        <authorList>
            <person name="Patil P.P."/>
            <person name="Midha S."/>
            <person name="Patil P.B."/>
        </authorList>
    </citation>
    <scope>NUCLEOTIDE SEQUENCE [LARGE SCALE GENOMIC DNA]</scope>
    <source>
        <strain evidence="4 5">JCM 16536</strain>
    </source>
</reference>
<dbReference type="Proteomes" id="UP000051802">
    <property type="component" value="Unassembled WGS sequence"/>
</dbReference>
<comment type="caution">
    <text evidence="4">The sequence shown here is derived from an EMBL/GenBank/DDBJ whole genome shotgun (WGS) entry which is preliminary data.</text>
</comment>
<dbReference type="STRING" id="676599.ARC20_09080"/>
<proteinExistence type="predicted"/>
<dbReference type="OrthoDB" id="7068596at2"/>
<dbReference type="InterPro" id="IPR025392">
    <property type="entry name" value="DUF4124"/>
</dbReference>
<dbReference type="Pfam" id="PF13511">
    <property type="entry name" value="DUF4124"/>
    <property type="match status" value="1"/>
</dbReference>
<feature type="region of interest" description="Disordered" evidence="1">
    <location>
        <begin position="52"/>
        <end position="115"/>
    </location>
</feature>
<evidence type="ECO:0000256" key="2">
    <source>
        <dbReference type="SAM" id="SignalP"/>
    </source>
</evidence>
<keyword evidence="2" id="KW-0732">Signal</keyword>
<evidence type="ECO:0000313" key="5">
    <source>
        <dbReference type="Proteomes" id="UP000051802"/>
    </source>
</evidence>
<feature type="signal peptide" evidence="2">
    <location>
        <begin position="1"/>
        <end position="19"/>
    </location>
</feature>
<dbReference type="RefSeq" id="WP_057646277.1">
    <property type="nucleotide sequence ID" value="NZ_LLXU01000074.1"/>
</dbReference>
<feature type="domain" description="DUF4124" evidence="3">
    <location>
        <begin position="10"/>
        <end position="43"/>
    </location>
</feature>
<evidence type="ECO:0000259" key="3">
    <source>
        <dbReference type="Pfam" id="PF13511"/>
    </source>
</evidence>
<evidence type="ECO:0000313" key="4">
    <source>
        <dbReference type="EMBL" id="KRG43581.1"/>
    </source>
</evidence>
<gene>
    <name evidence="4" type="ORF">ARC20_09080</name>
</gene>
<dbReference type="AlphaFoldDB" id="A0A0R0AFB0"/>
<protein>
    <recommendedName>
        <fullName evidence="3">DUF4124 domain-containing protein</fullName>
    </recommendedName>
</protein>
<sequence>MRLKTGLLGLCLLAGTAGAADLYKWKDANGVTHYSESPPAGQKFEARRIDSRGGVGLAQEETGAAKESPQCTQARQNLKALSDSRPVMQDTDGDGKPDAKLDESQREAQRNLADAGVKAYCPQAGG</sequence>